<dbReference type="PRINTS" id="PR00038">
    <property type="entry name" value="HTHLUXR"/>
</dbReference>
<accession>A0A5R8N8N5</accession>
<dbReference type="PROSITE" id="PS50043">
    <property type="entry name" value="HTH_LUXR_2"/>
    <property type="match status" value="1"/>
</dbReference>
<dbReference type="GO" id="GO:0003677">
    <property type="term" value="F:DNA binding"/>
    <property type="evidence" value="ECO:0007669"/>
    <property type="project" value="UniProtKB-KW"/>
</dbReference>
<dbReference type="PROSITE" id="PS00622">
    <property type="entry name" value="HTH_LUXR_1"/>
    <property type="match status" value="1"/>
</dbReference>
<dbReference type="PROSITE" id="PS50110">
    <property type="entry name" value="RESPONSE_REGULATORY"/>
    <property type="match status" value="1"/>
</dbReference>
<dbReference type="PANTHER" id="PTHR43214">
    <property type="entry name" value="TWO-COMPONENT RESPONSE REGULATOR"/>
    <property type="match status" value="1"/>
</dbReference>
<dbReference type="Proteomes" id="UP000306378">
    <property type="component" value="Unassembled WGS sequence"/>
</dbReference>
<name>A0A5R8N8N5_9NOCA</name>
<dbReference type="SMART" id="SM00421">
    <property type="entry name" value="HTH_LUXR"/>
    <property type="match status" value="1"/>
</dbReference>
<keyword evidence="2" id="KW-0597">Phosphoprotein</keyword>
<feature type="domain" description="Response regulatory" evidence="4">
    <location>
        <begin position="1"/>
        <end position="104"/>
    </location>
</feature>
<dbReference type="InterPro" id="IPR039420">
    <property type="entry name" value="WalR-like"/>
</dbReference>
<evidence type="ECO:0000259" key="4">
    <source>
        <dbReference type="PROSITE" id="PS50110"/>
    </source>
</evidence>
<proteinExistence type="predicted"/>
<feature type="domain" description="HTH luxR-type" evidence="3">
    <location>
        <begin position="117"/>
        <end position="192"/>
    </location>
</feature>
<dbReference type="EMBL" id="VBUT01000021">
    <property type="protein sequence ID" value="TLF72052.1"/>
    <property type="molecule type" value="Genomic_DNA"/>
</dbReference>
<organism evidence="5 6">
    <name type="scientific">Nocardia cyriacigeorgica</name>
    <dbReference type="NCBI Taxonomy" id="135487"/>
    <lineage>
        <taxon>Bacteria</taxon>
        <taxon>Bacillati</taxon>
        <taxon>Actinomycetota</taxon>
        <taxon>Actinomycetes</taxon>
        <taxon>Mycobacteriales</taxon>
        <taxon>Nocardiaceae</taxon>
        <taxon>Nocardia</taxon>
    </lineage>
</organism>
<dbReference type="AlphaFoldDB" id="A0A5R8N8N5"/>
<evidence type="ECO:0000313" key="5">
    <source>
        <dbReference type="EMBL" id="TLF72052.1"/>
    </source>
</evidence>
<dbReference type="InterPro" id="IPR001789">
    <property type="entry name" value="Sig_transdc_resp-reg_receiver"/>
</dbReference>
<dbReference type="SUPFAM" id="SSF52172">
    <property type="entry name" value="CheY-like"/>
    <property type="match status" value="1"/>
</dbReference>
<dbReference type="CDD" id="cd06170">
    <property type="entry name" value="LuxR_C_like"/>
    <property type="match status" value="1"/>
</dbReference>
<dbReference type="Gene3D" id="1.10.10.10">
    <property type="entry name" value="Winged helix-like DNA-binding domain superfamily/Winged helix DNA-binding domain"/>
    <property type="match status" value="1"/>
</dbReference>
<sequence length="201" mass="21676">MAVGLAAVLSEQPDLSVVAMAPTVGELLAQSTDLDLAILDLRLADGSSPRTNVETLRQHGIGTVVYTTGDWRDLIRSAARAGVLGVALKSDPIEKTIAMIRAAASGRPVATTTWASAIDSDPDLTSFELPPRQRQVLELYANGETAGAVARKLGLSEYTVNDYLGRIRRKYAEAGRPVKSRIDLYRAAEADGFIRGKRRNR</sequence>
<reference evidence="5 6" key="1">
    <citation type="submission" date="2019-05" db="EMBL/GenBank/DDBJ databases">
        <title>Genomes sequences of two Nocardia cyriacigeorgica environmental isolates, type strains Nocardia asteroides ATCC 19247 and Nocardia cyriacigeorgica DSM 44484.</title>
        <authorList>
            <person name="Vautrin F."/>
            <person name="Bergeron E."/>
            <person name="Dubost A."/>
            <person name="Abrouk D."/>
            <person name="Rodriguez Nava V."/>
            <person name="Pujic P."/>
        </authorList>
    </citation>
    <scope>NUCLEOTIDE SEQUENCE [LARGE SCALE GENOMIC DNA]</scope>
    <source>
        <strain evidence="5 6">EML 446</strain>
    </source>
</reference>
<dbReference type="GO" id="GO:0006355">
    <property type="term" value="P:regulation of DNA-templated transcription"/>
    <property type="evidence" value="ECO:0007669"/>
    <property type="project" value="InterPro"/>
</dbReference>
<dbReference type="SUPFAM" id="SSF46894">
    <property type="entry name" value="C-terminal effector domain of the bipartite response regulators"/>
    <property type="match status" value="1"/>
</dbReference>
<feature type="modified residue" description="4-aspartylphosphate" evidence="2">
    <location>
        <position position="40"/>
    </location>
</feature>
<keyword evidence="1" id="KW-0238">DNA-binding</keyword>
<protein>
    <submittedName>
        <fullName evidence="5">Response regulator transcription factor</fullName>
    </submittedName>
</protein>
<dbReference type="InterPro" id="IPR036388">
    <property type="entry name" value="WH-like_DNA-bd_sf"/>
</dbReference>
<dbReference type="InterPro" id="IPR000792">
    <property type="entry name" value="Tscrpt_reg_LuxR_C"/>
</dbReference>
<gene>
    <name evidence="5" type="ORF">FEK34_29660</name>
</gene>
<dbReference type="GO" id="GO:0000160">
    <property type="term" value="P:phosphorelay signal transduction system"/>
    <property type="evidence" value="ECO:0007669"/>
    <property type="project" value="InterPro"/>
</dbReference>
<evidence type="ECO:0000256" key="2">
    <source>
        <dbReference type="PROSITE-ProRule" id="PRU00169"/>
    </source>
</evidence>
<dbReference type="InterPro" id="IPR016032">
    <property type="entry name" value="Sig_transdc_resp-reg_C-effctor"/>
</dbReference>
<evidence type="ECO:0000313" key="6">
    <source>
        <dbReference type="Proteomes" id="UP000306378"/>
    </source>
</evidence>
<dbReference type="Pfam" id="PF00196">
    <property type="entry name" value="GerE"/>
    <property type="match status" value="1"/>
</dbReference>
<dbReference type="InterPro" id="IPR011006">
    <property type="entry name" value="CheY-like_superfamily"/>
</dbReference>
<evidence type="ECO:0000256" key="1">
    <source>
        <dbReference type="ARBA" id="ARBA00023125"/>
    </source>
</evidence>
<comment type="caution">
    <text evidence="5">The sequence shown here is derived from an EMBL/GenBank/DDBJ whole genome shotgun (WGS) entry which is preliminary data.</text>
</comment>
<evidence type="ECO:0000259" key="3">
    <source>
        <dbReference type="PROSITE" id="PS50043"/>
    </source>
</evidence>
<dbReference type="Gene3D" id="3.40.50.2300">
    <property type="match status" value="1"/>
</dbReference>